<keyword evidence="1" id="KW-1133">Transmembrane helix</keyword>
<protein>
    <submittedName>
        <fullName evidence="2">Uncharacterized protein</fullName>
    </submittedName>
</protein>
<keyword evidence="1" id="KW-0812">Transmembrane</keyword>
<gene>
    <name evidence="2" type="ORF">MNBD_ACTINO02-494</name>
</gene>
<feature type="transmembrane region" description="Helical" evidence="1">
    <location>
        <begin position="23"/>
        <end position="46"/>
    </location>
</feature>
<evidence type="ECO:0000256" key="1">
    <source>
        <dbReference type="SAM" id="Phobius"/>
    </source>
</evidence>
<reference evidence="2" key="1">
    <citation type="submission" date="2018-06" db="EMBL/GenBank/DDBJ databases">
        <authorList>
            <person name="Zhirakovskaya E."/>
        </authorList>
    </citation>
    <scope>NUCLEOTIDE SEQUENCE</scope>
</reference>
<keyword evidence="1" id="KW-0472">Membrane</keyword>
<proteinExistence type="predicted"/>
<sequence length="83" mass="9072">MTPIQALYYFVEARPTRTGPPNVGIGAILLIVAAAVFIAWVAWLWIAARPSSGGEETALNLQPYLSDDELETTKLNRVLRAAM</sequence>
<organism evidence="2">
    <name type="scientific">hydrothermal vent metagenome</name>
    <dbReference type="NCBI Taxonomy" id="652676"/>
    <lineage>
        <taxon>unclassified sequences</taxon>
        <taxon>metagenomes</taxon>
        <taxon>ecological metagenomes</taxon>
    </lineage>
</organism>
<evidence type="ECO:0000313" key="2">
    <source>
        <dbReference type="EMBL" id="VAW09408.1"/>
    </source>
</evidence>
<dbReference type="EMBL" id="UOEK01000574">
    <property type="protein sequence ID" value="VAW09408.1"/>
    <property type="molecule type" value="Genomic_DNA"/>
</dbReference>
<accession>A0A3B0SV62</accession>
<name>A0A3B0SV62_9ZZZZ</name>
<dbReference type="AlphaFoldDB" id="A0A3B0SV62"/>
<feature type="non-terminal residue" evidence="2">
    <location>
        <position position="83"/>
    </location>
</feature>